<evidence type="ECO:0000313" key="2">
    <source>
        <dbReference type="Proteomes" id="UP000758603"/>
    </source>
</evidence>
<dbReference type="GeneID" id="70135641"/>
<sequence>MPNAIFDNITADYEEGSHCDKGRLQAIIVRHPVSGCSGKIEIFAKNEISEIKVNHTKTCECSFKTNGRAHKTRSRLLEQAQGATRIRVYKGWLEDENPANQEAEHIYVNAAVNLAAILIGMNVSTKGTIPEIMVRADVFMMRVKGKETWSCVWTIDGVTTELHRLG</sequence>
<evidence type="ECO:0000313" key="1">
    <source>
        <dbReference type="EMBL" id="KAH6657127.1"/>
    </source>
</evidence>
<keyword evidence="2" id="KW-1185">Reference proteome</keyword>
<organism evidence="1 2">
    <name type="scientific">Truncatella angustata</name>
    <dbReference type="NCBI Taxonomy" id="152316"/>
    <lineage>
        <taxon>Eukaryota</taxon>
        <taxon>Fungi</taxon>
        <taxon>Dikarya</taxon>
        <taxon>Ascomycota</taxon>
        <taxon>Pezizomycotina</taxon>
        <taxon>Sordariomycetes</taxon>
        <taxon>Xylariomycetidae</taxon>
        <taxon>Amphisphaeriales</taxon>
        <taxon>Sporocadaceae</taxon>
        <taxon>Truncatella</taxon>
    </lineage>
</organism>
<protein>
    <submittedName>
        <fullName evidence="1">Uncharacterized protein</fullName>
    </submittedName>
</protein>
<proteinExistence type="predicted"/>
<dbReference type="EMBL" id="JAGPXC010000002">
    <property type="protein sequence ID" value="KAH6657127.1"/>
    <property type="molecule type" value="Genomic_DNA"/>
</dbReference>
<reference evidence="1" key="1">
    <citation type="journal article" date="2021" name="Nat. Commun.">
        <title>Genetic determinants of endophytism in the Arabidopsis root mycobiome.</title>
        <authorList>
            <person name="Mesny F."/>
            <person name="Miyauchi S."/>
            <person name="Thiergart T."/>
            <person name="Pickel B."/>
            <person name="Atanasova L."/>
            <person name="Karlsson M."/>
            <person name="Huettel B."/>
            <person name="Barry K.W."/>
            <person name="Haridas S."/>
            <person name="Chen C."/>
            <person name="Bauer D."/>
            <person name="Andreopoulos W."/>
            <person name="Pangilinan J."/>
            <person name="LaButti K."/>
            <person name="Riley R."/>
            <person name="Lipzen A."/>
            <person name="Clum A."/>
            <person name="Drula E."/>
            <person name="Henrissat B."/>
            <person name="Kohler A."/>
            <person name="Grigoriev I.V."/>
            <person name="Martin F.M."/>
            <person name="Hacquard S."/>
        </authorList>
    </citation>
    <scope>NUCLEOTIDE SEQUENCE</scope>
    <source>
        <strain evidence="1">MPI-SDFR-AT-0073</strain>
    </source>
</reference>
<dbReference type="RefSeq" id="XP_045961361.1">
    <property type="nucleotide sequence ID" value="XM_046106750.1"/>
</dbReference>
<gene>
    <name evidence="1" type="ORF">BKA67DRAFT_655417</name>
</gene>
<dbReference type="Proteomes" id="UP000758603">
    <property type="component" value="Unassembled WGS sequence"/>
</dbReference>
<dbReference type="AlphaFoldDB" id="A0A9P8US55"/>
<accession>A0A9P8US55</accession>
<comment type="caution">
    <text evidence="1">The sequence shown here is derived from an EMBL/GenBank/DDBJ whole genome shotgun (WGS) entry which is preliminary data.</text>
</comment>
<name>A0A9P8US55_9PEZI</name>